<proteinExistence type="predicted"/>
<dbReference type="AlphaFoldDB" id="A0A9N7YKG0"/>
<keyword evidence="2" id="KW-1185">Reference proteome</keyword>
<accession>A0A9N7YKG0</accession>
<dbReference type="EMBL" id="CADEAL010001221">
    <property type="protein sequence ID" value="CAB1430262.1"/>
    <property type="molecule type" value="Genomic_DNA"/>
</dbReference>
<gene>
    <name evidence="1" type="ORF">PLEPLA_LOCUS18244</name>
</gene>
<name>A0A9N7YKG0_PLEPL</name>
<reference evidence="1" key="1">
    <citation type="submission" date="2020-03" db="EMBL/GenBank/DDBJ databases">
        <authorList>
            <person name="Weist P."/>
        </authorList>
    </citation>
    <scope>NUCLEOTIDE SEQUENCE</scope>
</reference>
<protein>
    <submittedName>
        <fullName evidence="1">Uncharacterized protein</fullName>
    </submittedName>
</protein>
<comment type="caution">
    <text evidence="1">The sequence shown here is derived from an EMBL/GenBank/DDBJ whole genome shotgun (WGS) entry which is preliminary data.</text>
</comment>
<dbReference type="Proteomes" id="UP001153269">
    <property type="component" value="Unassembled WGS sequence"/>
</dbReference>
<evidence type="ECO:0000313" key="1">
    <source>
        <dbReference type="EMBL" id="CAB1430262.1"/>
    </source>
</evidence>
<sequence>MMIIDQRKWSSTLTYQWYLDFLVDLRSPWSRAPSRGEELGGEPLLLQLVWYCCCRGRQRGSEHLDDVPLYTTHSRFEGNNGRQYQELEKPMKSRTGTYTVNQ</sequence>
<organism evidence="1 2">
    <name type="scientific">Pleuronectes platessa</name>
    <name type="common">European plaice</name>
    <dbReference type="NCBI Taxonomy" id="8262"/>
    <lineage>
        <taxon>Eukaryota</taxon>
        <taxon>Metazoa</taxon>
        <taxon>Chordata</taxon>
        <taxon>Craniata</taxon>
        <taxon>Vertebrata</taxon>
        <taxon>Euteleostomi</taxon>
        <taxon>Actinopterygii</taxon>
        <taxon>Neopterygii</taxon>
        <taxon>Teleostei</taxon>
        <taxon>Neoteleostei</taxon>
        <taxon>Acanthomorphata</taxon>
        <taxon>Carangaria</taxon>
        <taxon>Pleuronectiformes</taxon>
        <taxon>Pleuronectoidei</taxon>
        <taxon>Pleuronectidae</taxon>
        <taxon>Pleuronectes</taxon>
    </lineage>
</organism>
<evidence type="ECO:0000313" key="2">
    <source>
        <dbReference type="Proteomes" id="UP001153269"/>
    </source>
</evidence>